<evidence type="ECO:0000313" key="4">
    <source>
        <dbReference type="Proteomes" id="UP000478052"/>
    </source>
</evidence>
<sequence>MSPQGSETARIQFLAARKNLRTSIKKAKDGCWRELCEKVKSDPWGKPYQTEVTIADQLFPAAPVTDWDLAPPAYVANLFEAFDLKTNTLSYEMSIPLFELTELQKACGRLSAGKAGGPSGVPNEALKQLAKTRPHTVLQIYNNCLKALHFLWQWKQAKLVLLHKETGKPIDLSSSFCLICQLNTPRKLLEGLILHHVEAHLDARDGIRRTPNQFGFRRGIGTETAVECVLSVVRWAAGCPGHRRELCVLDVKNAFNSLGWPIIDEALRMKNTPESLVRILRSWLSDRSWLVGEELAERPVSCGVLQGSVLGPTLWNVAYDILLSLGVQLVGFADDLAVVGRAATAQQLEKRMNPALWDIDRWMSSHGLELAHHKSEALMMTKRLAYTRPRLTISGHTISIKDDIRYLGVRLNTRLTFSTHVRTVAEKAITSATALSRLMPNLGELANGSEDCLPLWSKVNYYTQPLSGGHSPNIGTHSDAPALVLLGMPPAYLLALERAKLKRSFGNPPQPGEGPTSRASIRRSEKSITLDLYQRRWLFSNKGMWTKRLIPDVRRWVNRNLPRVPITYRMTQVLSGHGCFQQYLNRMGRAVSRLSILCGNAVDSTEHIILVGWYAPTAKPTGQNCGQAYGLSPVEDNLRGPEAVIQTCRESLSVKEQEERVRQGAAVVGGA</sequence>
<name>A0A6G0Y138_APHCR</name>
<feature type="region of interest" description="Disordered" evidence="1">
    <location>
        <begin position="503"/>
        <end position="522"/>
    </location>
</feature>
<proteinExistence type="predicted"/>
<dbReference type="AlphaFoldDB" id="A0A6G0Y138"/>
<evidence type="ECO:0000313" key="3">
    <source>
        <dbReference type="EMBL" id="KAF0747344.1"/>
    </source>
</evidence>
<dbReference type="CDD" id="cd01650">
    <property type="entry name" value="RT_nLTR_like"/>
    <property type="match status" value="1"/>
</dbReference>
<dbReference type="InterPro" id="IPR000477">
    <property type="entry name" value="RT_dom"/>
</dbReference>
<protein>
    <recommendedName>
        <fullName evidence="2">Reverse transcriptase domain-containing protein</fullName>
    </recommendedName>
</protein>
<gene>
    <name evidence="3" type="ORF">FWK35_00022479</name>
</gene>
<dbReference type="PANTHER" id="PTHR19446">
    <property type="entry name" value="REVERSE TRANSCRIPTASES"/>
    <property type="match status" value="1"/>
</dbReference>
<reference evidence="3 4" key="1">
    <citation type="submission" date="2019-08" db="EMBL/GenBank/DDBJ databases">
        <title>Whole genome of Aphis craccivora.</title>
        <authorList>
            <person name="Voronova N.V."/>
            <person name="Shulinski R.S."/>
            <person name="Bandarenka Y.V."/>
            <person name="Zhorov D.G."/>
            <person name="Warner D."/>
        </authorList>
    </citation>
    <scope>NUCLEOTIDE SEQUENCE [LARGE SCALE GENOMIC DNA]</scope>
    <source>
        <strain evidence="3">180601</strain>
        <tissue evidence="3">Whole Body</tissue>
    </source>
</reference>
<feature type="domain" description="Reverse transcriptase" evidence="2">
    <location>
        <begin position="177"/>
        <end position="411"/>
    </location>
</feature>
<accession>A0A6G0Y138</accession>
<keyword evidence="4" id="KW-1185">Reference proteome</keyword>
<evidence type="ECO:0000256" key="1">
    <source>
        <dbReference type="SAM" id="MobiDB-lite"/>
    </source>
</evidence>
<evidence type="ECO:0000259" key="2">
    <source>
        <dbReference type="Pfam" id="PF00078"/>
    </source>
</evidence>
<organism evidence="3 4">
    <name type="scientific">Aphis craccivora</name>
    <name type="common">Cowpea aphid</name>
    <dbReference type="NCBI Taxonomy" id="307492"/>
    <lineage>
        <taxon>Eukaryota</taxon>
        <taxon>Metazoa</taxon>
        <taxon>Ecdysozoa</taxon>
        <taxon>Arthropoda</taxon>
        <taxon>Hexapoda</taxon>
        <taxon>Insecta</taxon>
        <taxon>Pterygota</taxon>
        <taxon>Neoptera</taxon>
        <taxon>Paraneoptera</taxon>
        <taxon>Hemiptera</taxon>
        <taxon>Sternorrhyncha</taxon>
        <taxon>Aphidomorpha</taxon>
        <taxon>Aphidoidea</taxon>
        <taxon>Aphididae</taxon>
        <taxon>Aphidini</taxon>
        <taxon>Aphis</taxon>
        <taxon>Aphis</taxon>
    </lineage>
</organism>
<dbReference type="EMBL" id="VUJU01006876">
    <property type="protein sequence ID" value="KAF0747344.1"/>
    <property type="molecule type" value="Genomic_DNA"/>
</dbReference>
<dbReference type="Pfam" id="PF00078">
    <property type="entry name" value="RVT_1"/>
    <property type="match status" value="1"/>
</dbReference>
<comment type="caution">
    <text evidence="3">The sequence shown here is derived from an EMBL/GenBank/DDBJ whole genome shotgun (WGS) entry which is preliminary data.</text>
</comment>
<dbReference type="OrthoDB" id="6628561at2759"/>
<dbReference type="Proteomes" id="UP000478052">
    <property type="component" value="Unassembled WGS sequence"/>
</dbReference>